<accession>A0ACB9RMX6</accession>
<dbReference type="Proteomes" id="UP001057402">
    <property type="component" value="Chromosome 3"/>
</dbReference>
<reference evidence="2" key="1">
    <citation type="journal article" date="2023" name="Front. Plant Sci.">
        <title>Chromosomal-level genome assembly of Melastoma candidum provides insights into trichome evolution.</title>
        <authorList>
            <person name="Zhong Y."/>
            <person name="Wu W."/>
            <person name="Sun C."/>
            <person name="Zou P."/>
            <person name="Liu Y."/>
            <person name="Dai S."/>
            <person name="Zhou R."/>
        </authorList>
    </citation>
    <scope>NUCLEOTIDE SEQUENCE [LARGE SCALE GENOMIC DNA]</scope>
</reference>
<name>A0ACB9RMX6_9MYRT</name>
<evidence type="ECO:0000313" key="2">
    <source>
        <dbReference type="Proteomes" id="UP001057402"/>
    </source>
</evidence>
<proteinExistence type="predicted"/>
<keyword evidence="2" id="KW-1185">Reference proteome</keyword>
<evidence type="ECO:0000313" key="1">
    <source>
        <dbReference type="EMBL" id="KAI4379556.1"/>
    </source>
</evidence>
<sequence>MDNSVSSSFPSSRNSSYATQNDVANFFQCLPSYSKSLALDIKFSRPGDMKRSVGVALGLSSNDALSNTSKAKMLGSLSLEELKRVKLGLCESGIKARERVKFFSEALTLLTKIFPSISTKKRSRSEVFERSSSILSNDRPAQGSGPLKTGNHCSILAGNFEHGLQKSEEQTKSLFPSKRTRTSMLDGKLEARANSFVRPSRPVDCEKESPKLPSGGVSQCEDQTLSSVGVEGWEKSKMKKKRSGIKADVSSVSDALKRIDGYRELNQGMQQRSIRDVRIKPNNELNEVRPGVMNGALENGKTEGFVQQTGSSTRFSIPEAELDISSFSIDKKDRPVSSDKERDNNKAVVKPNCREDLASASLTSSYRINPSIRGPRSSIGNGTKLSPSISRASVSNEASLATGAPNRKRSTSVRPPSPVTCWPRPQKISRSARRRNFVPTAMGNEESSPIGSTSDVIGEAGMGFPRRMHRSSPQHPKLKSEPLSSSMLSEGEDTEFSDIKPRERLKKADEMDEKFEETVHKVSPVIVSSRKNKYVSGKVLGDGIRRQGRSGRIFKTSRTSLPVSDVKVGNDEAKHLRNARNGFDSKENKPGRPISQKLSDRKVFNRQRHASVNVTSDFIVGPNDGNEELLAAANAVVTPSHSVPSKMLEQVEAAFGFIYDEDISFLKEQVNHESSTQTPNLTATELDNCSGYLDIFGLTGREKNNERDVHQWQKIGTHDQEAVPLWQRLIAALIPEEEAEYCDTEHSVFMTDGQGSSFELDQPVDPNVPFYDSGTIHRHSDSFSSEDCLMSNIPDQQGHENDVIGLRELRIISDSDHPINGLLKNPELIPPRCSEAQYDNMSIDERVLLEMHSISIFPEAVPKVNLCEDDGIADDIQKLMKKHHSLVSQKNEFLEKLLKGSLEVKESQERGFEQHAMDKLVVVTYQKYMTCWGPSNAKSAGNKMAKQAALSLVKRTVQRCKKYEATGKSCFAEPPYKNIFLNSTSRQSVVPLVEAILEASENSQHSPSLSQKGLRSDNHDVDSSDMLRSATHMCEQTSSKEEMWSNRVKQRELSLQEVGGVPSGIQNPLLSSAKGKRSERDRDGKGQGREMLSGPGYNKNGRSTLFNSKGERKSKAKPKQKMTQLSASINGLLGCTAEQAKSALPTGSKLNPVPTSSNPKSFVMNTLDDMEAIDLSSMQLGDVDELGVSHDLGGQGHDLDSWLNIEDDNLQDHDFMGLEIPMDDLSDVKLML</sequence>
<organism evidence="1 2">
    <name type="scientific">Melastoma candidum</name>
    <dbReference type="NCBI Taxonomy" id="119954"/>
    <lineage>
        <taxon>Eukaryota</taxon>
        <taxon>Viridiplantae</taxon>
        <taxon>Streptophyta</taxon>
        <taxon>Embryophyta</taxon>
        <taxon>Tracheophyta</taxon>
        <taxon>Spermatophyta</taxon>
        <taxon>Magnoliopsida</taxon>
        <taxon>eudicotyledons</taxon>
        <taxon>Gunneridae</taxon>
        <taxon>Pentapetalae</taxon>
        <taxon>rosids</taxon>
        <taxon>malvids</taxon>
        <taxon>Myrtales</taxon>
        <taxon>Melastomataceae</taxon>
        <taxon>Melastomatoideae</taxon>
        <taxon>Melastomateae</taxon>
        <taxon>Melastoma</taxon>
    </lineage>
</organism>
<dbReference type="EMBL" id="CM042882">
    <property type="protein sequence ID" value="KAI4379556.1"/>
    <property type="molecule type" value="Genomic_DNA"/>
</dbReference>
<gene>
    <name evidence="1" type="ORF">MLD38_005836</name>
</gene>
<protein>
    <submittedName>
        <fullName evidence="1">Uncharacterized protein</fullName>
    </submittedName>
</protein>
<comment type="caution">
    <text evidence="1">The sequence shown here is derived from an EMBL/GenBank/DDBJ whole genome shotgun (WGS) entry which is preliminary data.</text>
</comment>